<dbReference type="SUPFAM" id="SSF57850">
    <property type="entry name" value="RING/U-box"/>
    <property type="match status" value="1"/>
</dbReference>
<dbReference type="PROSITE" id="PS50089">
    <property type="entry name" value="ZF_RING_2"/>
    <property type="match status" value="1"/>
</dbReference>
<evidence type="ECO:0000256" key="7">
    <source>
        <dbReference type="SAM" id="MobiDB-lite"/>
    </source>
</evidence>
<dbReference type="InterPro" id="IPR001841">
    <property type="entry name" value="Znf_RING"/>
</dbReference>
<feature type="domain" description="PHD-type" evidence="9">
    <location>
        <begin position="68"/>
        <end position="131"/>
    </location>
</feature>
<evidence type="ECO:0000313" key="12">
    <source>
        <dbReference type="Proteomes" id="UP000075243"/>
    </source>
</evidence>
<evidence type="ECO:0000256" key="6">
    <source>
        <dbReference type="PROSITE-ProRule" id="PRU00175"/>
    </source>
</evidence>
<evidence type="ECO:0000256" key="1">
    <source>
        <dbReference type="ARBA" id="ARBA00007269"/>
    </source>
</evidence>
<dbReference type="GO" id="GO:0160062">
    <property type="term" value="P:cutin-based cuticle development"/>
    <property type="evidence" value="ECO:0007669"/>
    <property type="project" value="EnsemblPlants"/>
</dbReference>
<dbReference type="GO" id="GO:0000977">
    <property type="term" value="F:RNA polymerase II transcription regulatory region sequence-specific DNA binding"/>
    <property type="evidence" value="ECO:0007669"/>
    <property type="project" value="TreeGrafter"/>
</dbReference>
<accession>A0A151U966</accession>
<comment type="similarity">
    <text evidence="1">Belongs to the NFX1 family.</text>
</comment>
<feature type="domain" description="RING-type" evidence="10">
    <location>
        <begin position="71"/>
        <end position="129"/>
    </location>
</feature>
<dbReference type="EMBL" id="CM003603">
    <property type="protein sequence ID" value="KYP75876.1"/>
    <property type="molecule type" value="Genomic_DNA"/>
</dbReference>
<dbReference type="GO" id="GO:2000037">
    <property type="term" value="P:regulation of stomatal complex patterning"/>
    <property type="evidence" value="ECO:0007669"/>
    <property type="project" value="EnsemblPlants"/>
</dbReference>
<evidence type="ECO:0000256" key="5">
    <source>
        <dbReference type="ARBA" id="ARBA00022833"/>
    </source>
</evidence>
<dbReference type="InterPro" id="IPR000967">
    <property type="entry name" value="Znf_NFX1"/>
</dbReference>
<dbReference type="EC" id="6.3.2.-" evidence="11"/>
<organism evidence="11 12">
    <name type="scientific">Cajanus cajan</name>
    <name type="common">Pigeon pea</name>
    <name type="synonym">Cajanus indicus</name>
    <dbReference type="NCBI Taxonomy" id="3821"/>
    <lineage>
        <taxon>Eukaryota</taxon>
        <taxon>Viridiplantae</taxon>
        <taxon>Streptophyta</taxon>
        <taxon>Embryophyta</taxon>
        <taxon>Tracheophyta</taxon>
        <taxon>Spermatophyta</taxon>
        <taxon>Magnoliopsida</taxon>
        <taxon>eudicotyledons</taxon>
        <taxon>Gunneridae</taxon>
        <taxon>Pentapetalae</taxon>
        <taxon>rosids</taxon>
        <taxon>fabids</taxon>
        <taxon>Fabales</taxon>
        <taxon>Fabaceae</taxon>
        <taxon>Papilionoideae</taxon>
        <taxon>50 kb inversion clade</taxon>
        <taxon>NPAAA clade</taxon>
        <taxon>indigoferoid/millettioid clade</taxon>
        <taxon>Phaseoleae</taxon>
        <taxon>Cajanus</taxon>
    </lineage>
</organism>
<keyword evidence="5" id="KW-0862">Zinc</keyword>
<dbReference type="GO" id="GO:0000981">
    <property type="term" value="F:DNA-binding transcription factor activity, RNA polymerase II-specific"/>
    <property type="evidence" value="ECO:0007669"/>
    <property type="project" value="TreeGrafter"/>
</dbReference>
<evidence type="ECO:0000259" key="9">
    <source>
        <dbReference type="PROSITE" id="PS50016"/>
    </source>
</evidence>
<keyword evidence="8" id="KW-1133">Transmembrane helix</keyword>
<evidence type="ECO:0000256" key="8">
    <source>
        <dbReference type="SAM" id="Phobius"/>
    </source>
</evidence>
<dbReference type="GO" id="GO:0010310">
    <property type="term" value="P:regulation of hydrogen peroxide metabolic process"/>
    <property type="evidence" value="ECO:0007669"/>
    <property type="project" value="EnsemblPlants"/>
</dbReference>
<dbReference type="GO" id="GO:0007623">
    <property type="term" value="P:circadian rhythm"/>
    <property type="evidence" value="ECO:0007669"/>
    <property type="project" value="EnsemblPlants"/>
</dbReference>
<keyword evidence="8" id="KW-0812">Transmembrane</keyword>
<keyword evidence="4 6" id="KW-0863">Zinc-finger</keyword>
<keyword evidence="8" id="KW-0472">Membrane</keyword>
<dbReference type="AlphaFoldDB" id="A0A151U966"/>
<keyword evidence="2" id="KW-0479">Metal-binding</keyword>
<evidence type="ECO:0000256" key="2">
    <source>
        <dbReference type="ARBA" id="ARBA00022723"/>
    </source>
</evidence>
<sequence>MTSPWNHQPPPPLSDSDSDGGDDSSAAEPLRHSDLSNSILKPYLALSGPSGGDLSKIQSFLTSSSAGALSCLICLERIKPSDPTWSCSSLCFAVFHLICIQSWARHATRLPLSAAAASAAALWHCPKCRSEYSKSHIPKSYLCFCGKLENPPNDPWILPHSCGEVCEKPLKHNCGHHCLLLCHPGPCPSCPKLVKVPCFCGSHQDVRRCGFKEFSCNNPCSKILDCGVHRCNEVCHRGSCPPCRTRGTHTCRCGRVKEERECCDRVFQCDSPCEKRLSCGKHVCERGCHSGECGECPLKGKRTCPCGKRVYEGMPCDAPVQLCGATCDKMLPCGYHRCPERCHRGQCVETCRVVVKKSCRCGSLKKDIWRVKGSVRQFVTVVGMLASGAAAMGIALPAQRRLRCKNHKCPSPCHRGPCAPCPIMVTISCACGETRFEVPCGTEMDQKPPRCPKRCPIAPLCRHASTCKPHKCHYGACPPCRLPCAEEYQCGHACKLRCHGAKPPPNPEFTLKPKKKKIIQQSESVPGTQCPPCPELVWRSCVGQHIGAERMMVCSDKSQFSCENLCGNPLPCGNHYCTKTCHALENQLHGGESCEDCYLSCQKEREPACPHHCPRRCHPGDCPPCKVLIKRSCHCGAMVHVFECIYYNSLSAKGQETARSCGGPCHRKLPNCTHLCPETCHPGQCPNADKCCKKVTVRCKCQTLKKEWVCQDVQAAYHLDGCHPRDIPKNQFGIGLIPCNSDCKSKVQVVESELQLRKSIVTEVQEPDIDKSVRKRRKRRERVLESKETSKLQKIISRTKQLLLFVFILVTLLAATYYGYKGLLWLSDWMNEVDERRQRYSRIK</sequence>
<evidence type="ECO:0000259" key="10">
    <source>
        <dbReference type="PROSITE" id="PS50089"/>
    </source>
</evidence>
<keyword evidence="12" id="KW-1185">Reference proteome</keyword>
<evidence type="ECO:0000256" key="3">
    <source>
        <dbReference type="ARBA" id="ARBA00022737"/>
    </source>
</evidence>
<dbReference type="InterPro" id="IPR019787">
    <property type="entry name" value="Znf_PHD-finger"/>
</dbReference>
<dbReference type="GO" id="GO:0000987">
    <property type="term" value="F:cis-regulatory region sequence-specific DNA binding"/>
    <property type="evidence" value="ECO:0007669"/>
    <property type="project" value="EnsemblPlants"/>
</dbReference>
<dbReference type="GO" id="GO:0045892">
    <property type="term" value="P:negative regulation of DNA-templated transcription"/>
    <property type="evidence" value="ECO:0007669"/>
    <property type="project" value="EnsemblPlants"/>
</dbReference>
<dbReference type="Gramene" id="C.cajan_19515.t">
    <property type="protein sequence ID" value="C.cajan_19515.t"/>
    <property type="gene ID" value="C.cajan_19515"/>
</dbReference>
<dbReference type="GO" id="GO:0009651">
    <property type="term" value="P:response to salt stress"/>
    <property type="evidence" value="ECO:0007669"/>
    <property type="project" value="EnsemblPlants"/>
</dbReference>
<dbReference type="GO" id="GO:0008270">
    <property type="term" value="F:zinc ion binding"/>
    <property type="evidence" value="ECO:0007669"/>
    <property type="project" value="UniProtKB-KW"/>
</dbReference>
<protein>
    <submittedName>
        <fullName evidence="11">NF-X1-type zinc finger protein NFXL1</fullName>
        <ecNumber evidence="11">6.3.2.-</ecNumber>
    </submittedName>
</protein>
<dbReference type="Proteomes" id="UP000075243">
    <property type="component" value="Chromosome 1"/>
</dbReference>
<proteinExistence type="inferred from homology"/>
<keyword evidence="3" id="KW-0677">Repeat</keyword>
<feature type="transmembrane region" description="Helical" evidence="8">
    <location>
        <begin position="802"/>
        <end position="820"/>
    </location>
</feature>
<dbReference type="GO" id="GO:0009908">
    <property type="term" value="P:flower development"/>
    <property type="evidence" value="ECO:0007669"/>
    <property type="project" value="EnsemblPlants"/>
</dbReference>
<dbReference type="CDD" id="cd06008">
    <property type="entry name" value="NF-X1-zinc-finger"/>
    <property type="match status" value="5"/>
</dbReference>
<dbReference type="STRING" id="3821.A0A151U966"/>
<feature type="region of interest" description="Disordered" evidence="7">
    <location>
        <begin position="1"/>
        <end position="30"/>
    </location>
</feature>
<reference evidence="11 12" key="1">
    <citation type="journal article" date="2012" name="Nat. Biotechnol.">
        <title>Draft genome sequence of pigeonpea (Cajanus cajan), an orphan legume crop of resource-poor farmers.</title>
        <authorList>
            <person name="Varshney R.K."/>
            <person name="Chen W."/>
            <person name="Li Y."/>
            <person name="Bharti A.K."/>
            <person name="Saxena R.K."/>
            <person name="Schlueter J.A."/>
            <person name="Donoghue M.T."/>
            <person name="Azam S."/>
            <person name="Fan G."/>
            <person name="Whaley A.M."/>
            <person name="Farmer A.D."/>
            <person name="Sheridan J."/>
            <person name="Iwata A."/>
            <person name="Tuteja R."/>
            <person name="Penmetsa R.V."/>
            <person name="Wu W."/>
            <person name="Upadhyaya H.D."/>
            <person name="Yang S.P."/>
            <person name="Shah T."/>
            <person name="Saxena K.B."/>
            <person name="Michael T."/>
            <person name="McCombie W.R."/>
            <person name="Yang B."/>
            <person name="Zhang G."/>
            <person name="Yang H."/>
            <person name="Wang J."/>
            <person name="Spillane C."/>
            <person name="Cook D.R."/>
            <person name="May G.D."/>
            <person name="Xu X."/>
            <person name="Jackson S.A."/>
        </authorList>
    </citation>
    <scope>NUCLEOTIDE SEQUENCE [LARGE SCALE GENOMIC DNA]</scope>
    <source>
        <strain evidence="12">cv. Asha</strain>
    </source>
</reference>
<dbReference type="SMART" id="SM00438">
    <property type="entry name" value="ZnF_NFX"/>
    <property type="match status" value="11"/>
</dbReference>
<keyword evidence="11" id="KW-0436">Ligase</keyword>
<dbReference type="PANTHER" id="PTHR12360">
    <property type="entry name" value="NUCLEAR TRANSCRIPTION FACTOR, X-BOX BINDING 1 NFX1"/>
    <property type="match status" value="1"/>
</dbReference>
<dbReference type="PANTHER" id="PTHR12360:SF1">
    <property type="entry name" value="NF-X1-TYPE ZINC FINGER PROTEIN NFXL1"/>
    <property type="match status" value="1"/>
</dbReference>
<dbReference type="PROSITE" id="PS50016">
    <property type="entry name" value="ZF_PHD_2"/>
    <property type="match status" value="1"/>
</dbReference>
<dbReference type="OMA" id="KCQSVCH"/>
<dbReference type="GO" id="GO:0045893">
    <property type="term" value="P:positive regulation of DNA-templated transcription"/>
    <property type="evidence" value="ECO:0007669"/>
    <property type="project" value="EnsemblPlants"/>
</dbReference>
<dbReference type="GO" id="GO:0016874">
    <property type="term" value="F:ligase activity"/>
    <property type="evidence" value="ECO:0007669"/>
    <property type="project" value="UniProtKB-KW"/>
</dbReference>
<dbReference type="InterPro" id="IPR034078">
    <property type="entry name" value="NFX1_fam"/>
</dbReference>
<name>A0A151U966_CAJCA</name>
<evidence type="ECO:0000256" key="4">
    <source>
        <dbReference type="ARBA" id="ARBA00022771"/>
    </source>
</evidence>
<gene>
    <name evidence="11" type="ORF">KK1_020084</name>
</gene>
<evidence type="ECO:0000313" key="11">
    <source>
        <dbReference type="EMBL" id="KYP75876.1"/>
    </source>
</evidence>
<dbReference type="GO" id="GO:0005634">
    <property type="term" value="C:nucleus"/>
    <property type="evidence" value="ECO:0007669"/>
    <property type="project" value="EnsemblPlants"/>
</dbReference>
<dbReference type="Pfam" id="PF01422">
    <property type="entry name" value="zf-NF-X1"/>
    <property type="match status" value="9"/>
</dbReference>